<sequence length="1630" mass="174312">MMKQRKCIIGLLTILLVFNIMSVSTVEATWPATSWQDSGVPDTTWYTTQTAEGKGSEANPYIIATAEELAGLAALVNSETSFANKYIRLANDINLAGKNWVMIGTNERRFVGHFDGNGHVISNLTSYSNNYEWAGLFGWVGTGNANVSIKNLGVVDINMEGKVRGAGGLVAYLTITNFRSTVIENCFTSGRIHSSAELARIGGLIGEVYISNAGNASLTIANSYSTMDIALTSTDNGISNIRYAGGLIGSLEYIGVNNNVPVTINNSYSATKLTTVNITRSRIGGFAGYVNTENQVHINNSIFDIQASAVSYAFHQTSASFAGVTSKTTSEMTGSSLTAGWDSDIWQAEEGFYPRLKVFNTVPGSVSRDSSLVSAIPLFLFENTTSPFLSDTSINVRRSFTVPVNGVTWTAEPSGILGFDGAGNVAFTSPGTDTNVTVTAQLSSGIKKKFVILCKSGVDPEDTIPPTISIGTITPSDFSVNISVSSDEFAEIYVLVKEASETAPSNANGIVSNNRTVKGTGTEYNALVGGLEHSTDYISYAIGIDATGNVSSIISGEFTTLQDATPPAWTGNTGVTISGKEARFRVSFNEEGTIKYVVLPDNFTAPSKEQVADGKDANNEAAYYYESNPYPTAGTSQNNVIDFSGFGAGYYRIYIICEDAYGNISNVVSSGTLRFYVKSSANDIIDFAVDGQIGAPEIDAVNHSVYFDIPNGTNITALEPIITVSAGATISPASGEPRDFSSPVTYTVTAEDNTPQNWEVTCYEVNLNSVTIETQPKLEYTEGEALDLSGLKVKLHWSNSTEEEIEYTDFTVKGLTVDKVDGTILTIGDNGSKMIITHISGSSVETNALIVNIAVVHNVTIETQPKLEYTAGEELDLSGLKVKLHWSNGTEEEVVFANFTAKGLTVDKANGTGLTYEDNSIKITITHTSEKSVETNGLIVHAAVNSITIETQPKLEYTDGEELDLSGLKVKLHWSNGIVEEVVFADFTTKGLTVDKANGTGLTYEDNSIKITITHTSEKSIETNGLIVHAAVNSITIETQPKLEYTEGEALDLSGLKVKLHWSNSTEEEIEYADFTGNGLTVDKTDGTILTIGDNGSKITITHTSGSRIETNTIIVNAIPTYTVTFIDWNGDILETEIVTEGNSATPPANPSRPGYIFNGWDKDFSNVTSNLTITAQYIEDLPTITDQEKVSIDKAALSIGFAVGDSANSVTEDIRLTTIGAMYGSGISWTSNNKNIIKINTSGDIGLVTRPTSGSGDAQVTVTAAVYNKGASDVRDFSLIVLQLQPPASQKVTISITKTDITTGGNNGSITITAYGGSGSYEYSNDNGSTWQDSNIFRDLIAGTYRVIARDSLETSNISEVNTVTIIKSGGSSDEGSGGSSSSGGGSSSGSIIQNLKITDKTPEKSIVGEAYSYRITATGGSGGYSFEVTSGTLPEGLTLSKEGVISGIPTKGGTYKYTITVTDKNGRVSKESFIQIIEEKTEAVQQEEPTGEPIKEEETIAPKIHILLTIGESEIKIDNEAYLLDATPFIDVASNRTLVPIRFISEALGAEVIWLSETRQVIIKDGEKEILLTIDSKEVLVNGEAIMIDCEAAILPPGRTYAPLRFICEALGATVEYDPETREIMIVK</sequence>
<dbReference type="GO" id="GO:0030313">
    <property type="term" value="C:cell envelope"/>
    <property type="evidence" value="ECO:0007669"/>
    <property type="project" value="UniProtKB-SubCell"/>
</dbReference>
<feature type="domain" description="Atrophied bacterial Ig" evidence="5">
    <location>
        <begin position="1191"/>
        <end position="1284"/>
    </location>
</feature>
<dbReference type="Gene3D" id="2.60.40.2340">
    <property type="match status" value="1"/>
</dbReference>
<keyword evidence="7" id="KW-1185">Reference proteome</keyword>
<dbReference type="SUPFAM" id="SSF49313">
    <property type="entry name" value="Cadherin-like"/>
    <property type="match status" value="1"/>
</dbReference>
<feature type="domain" description="Copper amine oxidase-like N-terminal" evidence="4">
    <location>
        <begin position="1519"/>
        <end position="1628"/>
    </location>
</feature>
<dbReference type="GO" id="GO:0016020">
    <property type="term" value="C:membrane"/>
    <property type="evidence" value="ECO:0007669"/>
    <property type="project" value="InterPro"/>
</dbReference>
<name>A0A1G5FE88_9FIRM</name>
<dbReference type="InterPro" id="IPR046780">
    <property type="entry name" value="aBig_2"/>
</dbReference>
<dbReference type="Pfam" id="PF05345">
    <property type="entry name" value="He_PIG"/>
    <property type="match status" value="1"/>
</dbReference>
<feature type="compositionally biased region" description="Gly residues" evidence="2">
    <location>
        <begin position="1377"/>
        <end position="1389"/>
    </location>
</feature>
<evidence type="ECO:0000313" key="7">
    <source>
        <dbReference type="Proteomes" id="UP000198636"/>
    </source>
</evidence>
<dbReference type="RefSeq" id="WP_091541563.1">
    <property type="nucleotide sequence ID" value="NZ_FMUS01000007.1"/>
</dbReference>
<reference evidence="6 7" key="1">
    <citation type="submission" date="2016-10" db="EMBL/GenBank/DDBJ databases">
        <authorList>
            <person name="de Groot N.N."/>
        </authorList>
    </citation>
    <scope>NUCLEOTIDE SEQUENCE [LARGE SCALE GENOMIC DNA]</scope>
    <source>
        <strain evidence="6 7">DSM 18978</strain>
    </source>
</reference>
<dbReference type="Gene3D" id="3.30.457.10">
    <property type="entry name" value="Copper amine oxidase-like, N-terminal domain"/>
    <property type="match status" value="1"/>
</dbReference>
<keyword evidence="3" id="KW-0732">Signal</keyword>
<evidence type="ECO:0000259" key="5">
    <source>
        <dbReference type="Pfam" id="PF20578"/>
    </source>
</evidence>
<dbReference type="GO" id="GO:0005509">
    <property type="term" value="F:calcium ion binding"/>
    <property type="evidence" value="ECO:0007669"/>
    <property type="project" value="InterPro"/>
</dbReference>
<feature type="chain" id="PRO_5011631516" evidence="3">
    <location>
        <begin position="29"/>
        <end position="1630"/>
    </location>
</feature>
<evidence type="ECO:0000259" key="4">
    <source>
        <dbReference type="Pfam" id="PF07833"/>
    </source>
</evidence>
<accession>A0A1G5FE88</accession>
<dbReference type="Pfam" id="PF20578">
    <property type="entry name" value="aBig_2"/>
    <property type="match status" value="1"/>
</dbReference>
<dbReference type="Gene3D" id="2.60.40.4270">
    <property type="entry name" value="Listeria-Bacteroides repeat domain"/>
    <property type="match status" value="1"/>
</dbReference>
<dbReference type="InterPro" id="IPR036582">
    <property type="entry name" value="Mao_N_sf"/>
</dbReference>
<dbReference type="OrthoDB" id="9769314at2"/>
<dbReference type="Proteomes" id="UP000198636">
    <property type="component" value="Unassembled WGS sequence"/>
</dbReference>
<dbReference type="Gene3D" id="2.160.20.110">
    <property type="match status" value="1"/>
</dbReference>
<dbReference type="InterPro" id="IPR013783">
    <property type="entry name" value="Ig-like_fold"/>
</dbReference>
<feature type="region of interest" description="Disordered" evidence="2">
    <location>
        <begin position="1369"/>
        <end position="1393"/>
    </location>
</feature>
<dbReference type="EMBL" id="FMUS01000007">
    <property type="protein sequence ID" value="SCY37565.1"/>
    <property type="molecule type" value="Genomic_DNA"/>
</dbReference>
<comment type="subcellular location">
    <subcellularLocation>
        <location evidence="1">Cell envelope</location>
    </subcellularLocation>
</comment>
<dbReference type="InterPro" id="IPR042229">
    <property type="entry name" value="Listeria/Bacterioides_rpt_sf"/>
</dbReference>
<organism evidence="6 7">
    <name type="scientific">Alkaliphilus peptidifermentans DSM 18978</name>
    <dbReference type="NCBI Taxonomy" id="1120976"/>
    <lineage>
        <taxon>Bacteria</taxon>
        <taxon>Bacillati</taxon>
        <taxon>Bacillota</taxon>
        <taxon>Clostridia</taxon>
        <taxon>Peptostreptococcales</taxon>
        <taxon>Natronincolaceae</taxon>
        <taxon>Alkaliphilus</taxon>
    </lineage>
</organism>
<dbReference type="Gene3D" id="2.60.40.3630">
    <property type="match status" value="4"/>
</dbReference>
<feature type="signal peptide" evidence="3">
    <location>
        <begin position="1"/>
        <end position="28"/>
    </location>
</feature>
<dbReference type="Gene3D" id="2.60.40.10">
    <property type="entry name" value="Immunoglobulins"/>
    <property type="match status" value="1"/>
</dbReference>
<evidence type="ECO:0000256" key="2">
    <source>
        <dbReference type="SAM" id="MobiDB-lite"/>
    </source>
</evidence>
<dbReference type="Pfam" id="PF07833">
    <property type="entry name" value="Cu_amine_oxidN1"/>
    <property type="match status" value="1"/>
</dbReference>
<evidence type="ECO:0000256" key="3">
    <source>
        <dbReference type="SAM" id="SignalP"/>
    </source>
</evidence>
<gene>
    <name evidence="6" type="ORF">SAMN03080606_01390</name>
</gene>
<dbReference type="InterPro" id="IPR015919">
    <property type="entry name" value="Cadherin-like_sf"/>
</dbReference>
<evidence type="ECO:0000256" key="1">
    <source>
        <dbReference type="ARBA" id="ARBA00004196"/>
    </source>
</evidence>
<protein>
    <submittedName>
        <fullName evidence="6">Repeat domain (List_Bact_rpt)</fullName>
    </submittedName>
</protein>
<proteinExistence type="predicted"/>
<dbReference type="InterPro" id="IPR012854">
    <property type="entry name" value="Cu_amine_oxidase-like_N"/>
</dbReference>
<dbReference type="SUPFAM" id="SSF55383">
    <property type="entry name" value="Copper amine oxidase, domain N"/>
    <property type="match status" value="1"/>
</dbReference>
<evidence type="ECO:0000313" key="6">
    <source>
        <dbReference type="EMBL" id="SCY37565.1"/>
    </source>
</evidence>
<dbReference type="Pfam" id="PF09479">
    <property type="entry name" value="Flg_new"/>
    <property type="match status" value="1"/>
</dbReference>
<dbReference type="STRING" id="1120976.SAMN03080606_01390"/>
<dbReference type="InterPro" id="IPR013378">
    <property type="entry name" value="InlB-like_B-rpt"/>
</dbReference>